<keyword evidence="6" id="KW-0560">Oxidoreductase</keyword>
<dbReference type="InterPro" id="IPR020946">
    <property type="entry name" value="Flavin_mOase-like"/>
</dbReference>
<evidence type="ECO:0000256" key="2">
    <source>
        <dbReference type="ARBA" id="ARBA00010139"/>
    </source>
</evidence>
<organism evidence="7 8">
    <name type="scientific">Actinospica acidithermotolerans</name>
    <dbReference type="NCBI Taxonomy" id="2828514"/>
    <lineage>
        <taxon>Bacteria</taxon>
        <taxon>Bacillati</taxon>
        <taxon>Actinomycetota</taxon>
        <taxon>Actinomycetes</taxon>
        <taxon>Catenulisporales</taxon>
        <taxon>Actinospicaceae</taxon>
        <taxon>Actinospica</taxon>
    </lineage>
</organism>
<dbReference type="InterPro" id="IPR036188">
    <property type="entry name" value="FAD/NAD-bd_sf"/>
</dbReference>
<dbReference type="InterPro" id="IPR000960">
    <property type="entry name" value="Flavin_mOase"/>
</dbReference>
<evidence type="ECO:0000256" key="3">
    <source>
        <dbReference type="ARBA" id="ARBA00022630"/>
    </source>
</evidence>
<keyword evidence="4" id="KW-0274">FAD</keyword>
<keyword evidence="3" id="KW-0285">Flavoprotein</keyword>
<keyword evidence="5" id="KW-0521">NADP</keyword>
<name>A0A941E6H2_9ACTN</name>
<sequence length="523" mass="56964">MRTAVIGAGPAGLTSAKQALERGHEVVLYERTAGIGGIWNPASGGAYASVRMQSSRMSFPFSDFAPSFAADFPTLAEMHNYLCSYAREFGVTAVSRFEQTVIAAVREAEGWAVTARAADGTTGTEHFDAVLVASGELWESRVPDRLPDAGCGVRVLTAKQYRGPEPFAGERVLVVGGGVSGADIAAELASTAADVQWSVRRNALFLPRVFDGVYNDAIFSYIGRIGMEEMPFAEFLKLLDEAMPEYFAMYRKTGLLPADGFHGAVHVNERIVPAVYRGEVTVRGAFESFDDDGTVHFTDGSTQRYDSVVLCLGYGMPDYSFLPALRREELYEHFFPLGQPGLAIINTPVDTEAFGTACPYFEAIAAWALRVLDGELTLPDEQERAAWCAREMSRLADRRYYDCWLETIRLGLLAGTIPDPAHEFRSYWTLVSSQVDPANLRPVPARPLAATFDHRVDLDGLRHRVLAALPAETRTALREAGEISAADCAAAEATPAGREIEPWLPYRQRVTPSGAPAVTADVG</sequence>
<evidence type="ECO:0000256" key="6">
    <source>
        <dbReference type="ARBA" id="ARBA00023002"/>
    </source>
</evidence>
<accession>A0A941E6H2</accession>
<comment type="caution">
    <text evidence="7">The sequence shown here is derived from an EMBL/GenBank/DDBJ whole genome shotgun (WGS) entry which is preliminary data.</text>
</comment>
<dbReference type="SUPFAM" id="SSF51905">
    <property type="entry name" value="FAD/NAD(P)-binding domain"/>
    <property type="match status" value="2"/>
</dbReference>
<dbReference type="Pfam" id="PF00743">
    <property type="entry name" value="FMO-like"/>
    <property type="match status" value="1"/>
</dbReference>
<keyword evidence="8" id="KW-1185">Reference proteome</keyword>
<dbReference type="GO" id="GO:0004499">
    <property type="term" value="F:N,N-dimethylaniline monooxygenase activity"/>
    <property type="evidence" value="ECO:0007669"/>
    <property type="project" value="InterPro"/>
</dbReference>
<dbReference type="GO" id="GO:0050660">
    <property type="term" value="F:flavin adenine dinucleotide binding"/>
    <property type="evidence" value="ECO:0007669"/>
    <property type="project" value="InterPro"/>
</dbReference>
<protein>
    <submittedName>
        <fullName evidence="7">FAD-dependent oxidoreductase</fullName>
    </submittedName>
</protein>
<proteinExistence type="inferred from homology"/>
<gene>
    <name evidence="7" type="ORF">KDK95_06815</name>
</gene>
<comment type="similarity">
    <text evidence="2">Belongs to the FAD-binding monooxygenase family.</text>
</comment>
<evidence type="ECO:0000313" key="8">
    <source>
        <dbReference type="Proteomes" id="UP000676325"/>
    </source>
</evidence>
<evidence type="ECO:0000256" key="1">
    <source>
        <dbReference type="ARBA" id="ARBA00009183"/>
    </source>
</evidence>
<evidence type="ECO:0000313" key="7">
    <source>
        <dbReference type="EMBL" id="MBR7826011.1"/>
    </source>
</evidence>
<dbReference type="Gene3D" id="3.50.50.60">
    <property type="entry name" value="FAD/NAD(P)-binding domain"/>
    <property type="match status" value="1"/>
</dbReference>
<comment type="similarity">
    <text evidence="1">Belongs to the FMO family.</text>
</comment>
<evidence type="ECO:0000256" key="5">
    <source>
        <dbReference type="ARBA" id="ARBA00022857"/>
    </source>
</evidence>
<dbReference type="Proteomes" id="UP000676325">
    <property type="component" value="Unassembled WGS sequence"/>
</dbReference>
<dbReference type="PANTHER" id="PTHR23023">
    <property type="entry name" value="DIMETHYLANILINE MONOOXYGENASE"/>
    <property type="match status" value="1"/>
</dbReference>
<dbReference type="RefSeq" id="WP_212517157.1">
    <property type="nucleotide sequence ID" value="NZ_JAGSOH010000011.1"/>
</dbReference>
<dbReference type="EMBL" id="JAGSOH010000011">
    <property type="protein sequence ID" value="MBR7826011.1"/>
    <property type="molecule type" value="Genomic_DNA"/>
</dbReference>
<dbReference type="PRINTS" id="PR00370">
    <property type="entry name" value="FMOXYGENASE"/>
</dbReference>
<evidence type="ECO:0000256" key="4">
    <source>
        <dbReference type="ARBA" id="ARBA00022827"/>
    </source>
</evidence>
<dbReference type="InterPro" id="IPR050346">
    <property type="entry name" value="FMO-like"/>
</dbReference>
<dbReference type="AlphaFoldDB" id="A0A941E6H2"/>
<dbReference type="GO" id="GO:0050661">
    <property type="term" value="F:NADP binding"/>
    <property type="evidence" value="ECO:0007669"/>
    <property type="project" value="InterPro"/>
</dbReference>
<reference evidence="7" key="1">
    <citation type="submission" date="2021-04" db="EMBL/GenBank/DDBJ databases">
        <title>Genome based classification of Actinospica acidithermotolerans sp. nov., an actinobacterium isolated from an Indonesian hot spring.</title>
        <authorList>
            <person name="Kusuma A.B."/>
            <person name="Putra K.E."/>
            <person name="Nafisah S."/>
            <person name="Loh J."/>
            <person name="Nouioui I."/>
            <person name="Goodfellow M."/>
        </authorList>
    </citation>
    <scope>NUCLEOTIDE SEQUENCE</scope>
    <source>
        <strain evidence="7">MGRD01-02</strain>
    </source>
</reference>